<dbReference type="EMBL" id="KI546159">
    <property type="protein sequence ID" value="EST42596.1"/>
    <property type="molecule type" value="Genomic_DNA"/>
</dbReference>
<protein>
    <submittedName>
        <fullName evidence="7 8">U2 small nuclear ribonucleoprotein A</fullName>
    </submittedName>
</protein>
<keyword evidence="2" id="KW-0433">Leucine-rich repeat</keyword>
<dbReference type="InterPro" id="IPR044640">
    <property type="entry name" value="RU2A"/>
</dbReference>
<evidence type="ECO:0000256" key="3">
    <source>
        <dbReference type="ARBA" id="ARBA00022737"/>
    </source>
</evidence>
<dbReference type="OrthoDB" id="271226at2759"/>
<feature type="coiled-coil region" evidence="6">
    <location>
        <begin position="300"/>
        <end position="380"/>
    </location>
</feature>
<dbReference type="PANTHER" id="PTHR10552">
    <property type="entry name" value="U2 SMALL NUCLEAR RIBONUCLEOPROTEIN A"/>
    <property type="match status" value="1"/>
</dbReference>
<evidence type="ECO:0000256" key="6">
    <source>
        <dbReference type="SAM" id="Coils"/>
    </source>
</evidence>
<accession>V6LFW4</accession>
<evidence type="ECO:0000313" key="9">
    <source>
        <dbReference type="Proteomes" id="UP000018208"/>
    </source>
</evidence>
<evidence type="ECO:0000256" key="2">
    <source>
        <dbReference type="ARBA" id="ARBA00022614"/>
    </source>
</evidence>
<dbReference type="VEuPathDB" id="GiardiaDB:SS50377_28042"/>
<dbReference type="Pfam" id="PF14580">
    <property type="entry name" value="LRR_9"/>
    <property type="match status" value="1"/>
</dbReference>
<dbReference type="InterPro" id="IPR032675">
    <property type="entry name" value="LRR_dom_sf"/>
</dbReference>
<evidence type="ECO:0000313" key="8">
    <source>
        <dbReference type="EMBL" id="KAH0570067.1"/>
    </source>
</evidence>
<dbReference type="AlphaFoldDB" id="V6LFW4"/>
<evidence type="ECO:0000256" key="5">
    <source>
        <dbReference type="ARBA" id="ARBA00024196"/>
    </source>
</evidence>
<dbReference type="GO" id="GO:0005634">
    <property type="term" value="C:nucleus"/>
    <property type="evidence" value="ECO:0007669"/>
    <property type="project" value="UniProtKB-SubCell"/>
</dbReference>
<dbReference type="GO" id="GO:0000398">
    <property type="term" value="P:mRNA splicing, via spliceosome"/>
    <property type="evidence" value="ECO:0007669"/>
    <property type="project" value="InterPro"/>
</dbReference>
<dbReference type="SUPFAM" id="SSF52058">
    <property type="entry name" value="L domain-like"/>
    <property type="match status" value="1"/>
</dbReference>
<organism evidence="7">
    <name type="scientific">Spironucleus salmonicida</name>
    <dbReference type="NCBI Taxonomy" id="348837"/>
    <lineage>
        <taxon>Eukaryota</taxon>
        <taxon>Metamonada</taxon>
        <taxon>Diplomonadida</taxon>
        <taxon>Hexamitidae</taxon>
        <taxon>Hexamitinae</taxon>
        <taxon>Spironucleus</taxon>
    </lineage>
</organism>
<keyword evidence="9" id="KW-1185">Reference proteome</keyword>
<evidence type="ECO:0000256" key="4">
    <source>
        <dbReference type="ARBA" id="ARBA00023242"/>
    </source>
</evidence>
<keyword evidence="7" id="KW-0687">Ribonucleoprotein</keyword>
<proteinExistence type="inferred from homology"/>
<dbReference type="GO" id="GO:1990904">
    <property type="term" value="C:ribonucleoprotein complex"/>
    <property type="evidence" value="ECO:0007669"/>
    <property type="project" value="UniProtKB-KW"/>
</dbReference>
<dbReference type="EMBL" id="AUWU02000008">
    <property type="protein sequence ID" value="KAH0570067.1"/>
    <property type="molecule type" value="Genomic_DNA"/>
</dbReference>
<reference evidence="7 8" key="1">
    <citation type="journal article" date="2014" name="PLoS Genet.">
        <title>The Genome of Spironucleus salmonicida Highlights a Fish Pathogen Adapted to Fluctuating Environments.</title>
        <authorList>
            <person name="Xu F."/>
            <person name="Jerlstrom-Hultqvist J."/>
            <person name="Einarsson E."/>
            <person name="Astvaldsson A."/>
            <person name="Svard S.G."/>
            <person name="Andersson J.O."/>
        </authorList>
    </citation>
    <scope>NUCLEOTIDE SEQUENCE</scope>
    <source>
        <strain evidence="8">ATCC 50377</strain>
    </source>
</reference>
<dbReference type="GO" id="GO:0030620">
    <property type="term" value="F:U2 snRNA binding"/>
    <property type="evidence" value="ECO:0007669"/>
    <property type="project" value="InterPro"/>
</dbReference>
<evidence type="ECO:0000256" key="1">
    <source>
        <dbReference type="ARBA" id="ARBA00004123"/>
    </source>
</evidence>
<reference evidence="8" key="2">
    <citation type="submission" date="2020-12" db="EMBL/GenBank/DDBJ databases">
        <title>New Spironucleus salmonicida genome in near-complete chromosomes.</title>
        <authorList>
            <person name="Xu F."/>
            <person name="Kurt Z."/>
            <person name="Jimenez-Gonzalez A."/>
            <person name="Astvaldsson A."/>
            <person name="Andersson J.O."/>
            <person name="Svard S.G."/>
        </authorList>
    </citation>
    <scope>NUCLEOTIDE SEQUENCE</scope>
    <source>
        <strain evidence="8">ATCC 50377</strain>
    </source>
</reference>
<keyword evidence="3" id="KW-0677">Repeat</keyword>
<sequence length="989" mass="115815">MQQTLSSVLGRMNFKMPIIKAVNCNISELDTIPSQYIVATQLLLSQNKIVSLAGLVQFQCLEKLSLSANRVDDFDEITYLEPLPNLISLRMDLNPISTHPLYRLKLINMLPQLQDLDGIQITQNDKLQACIILEEVFQKDQLLIQEIQTILNIKNSKLDPQRVLYEKVLKEKSKRSRAPWRSIYDAISVQVQNELATCNQNMNFSLYRTQFNSTNGSTKLPQQSVVQFQANQTPKVNYQQTSEVQNNNSQCMLQQNQNEQLQLDSSFQLTQPQTLQKSQFLNEDLLHSDTYREQIDKSDVLKMKNQLETLKNQILEHQKINQDNIQQSLQKINTLNIENDKKQNSITDLQKANKTYQQSIIESKQKSIALEKLLQEAQQALKATQMTAKTETTKITQLSQHCELLATEILTFKKTEKFQKNVQKLRFSWAFQLFKSNTLHQISLKNMSQNIDFRSSKKLKILCFQQLRQQFKLSQKADFYLLKTQNLSFRNSFKKWRQRNILEGFKPVRVINQDKIKADELNKYICKFIPFRIMTISIRKLLFKNRQMDTIEKNIDKKCQFRIKNIAFAAYRSKFTAPRKLGQNLDKMVGKWIKRAYFQNWSKITQRKENAIIISQQLHQQKIQQLVSTSFLEWKQKNNNFKNYNIIIRQKQLIFASQKLKIWREKLSKLTQQIKFNQFLTTKNANFTAKHSCAQNRLIFSIWRLKTRSISHSKRNFSTLKNAFQAWRTQLVTKLKANFTNFKQKSITNQLSASNINEKLQIQTEQNRVQAQQLAVLRKEIAKFHSQAKFYCHENDLLRTKMASNSINSARKEAEISKLRSKVEIAFQSEFEGETANYQIQSEVLQVEIQTLRNAVSGLQSENQRLKQSLKDSNNQEIVQELIQRSQNLYNNNLSNSSQMEVLRDENERQRLENEVLRATLNQKGETVDVMVENMRRELANAKGENAVLVEKVKNLDIERRAYIQQGLGACSEQFEYEDISQRLIVEFL</sequence>
<keyword evidence="6" id="KW-0175">Coiled coil</keyword>
<name>V6LFW4_9EUKA</name>
<comment type="subcellular location">
    <subcellularLocation>
        <location evidence="1">Nucleus</location>
    </subcellularLocation>
</comment>
<gene>
    <name evidence="7" type="ORF">SS50377_17915</name>
    <name evidence="8" type="ORF">SS50377_28042</name>
</gene>
<comment type="similarity">
    <text evidence="5">Belongs to the U2 small nuclear ribonucleoprotein A family.</text>
</comment>
<feature type="coiled-coil region" evidence="6">
    <location>
        <begin position="842"/>
        <end position="959"/>
    </location>
</feature>
<keyword evidence="4" id="KW-0539">Nucleus</keyword>
<evidence type="ECO:0000313" key="7">
    <source>
        <dbReference type="EMBL" id="EST42596.1"/>
    </source>
</evidence>
<dbReference type="Gene3D" id="3.80.10.10">
    <property type="entry name" value="Ribonuclease Inhibitor"/>
    <property type="match status" value="1"/>
</dbReference>
<dbReference type="PANTHER" id="PTHR10552:SF6">
    <property type="entry name" value="U2 SMALL NUCLEAR RIBONUCLEOPROTEIN A"/>
    <property type="match status" value="1"/>
</dbReference>
<dbReference type="Proteomes" id="UP000018208">
    <property type="component" value="Unassembled WGS sequence"/>
</dbReference>